<dbReference type="PANTHER" id="PTHR11895">
    <property type="entry name" value="TRANSAMIDASE"/>
    <property type="match status" value="1"/>
</dbReference>
<dbReference type="Proteomes" id="UP000198551">
    <property type="component" value="Unassembled WGS sequence"/>
</dbReference>
<dbReference type="SUPFAM" id="SSF75304">
    <property type="entry name" value="Amidase signature (AS) enzymes"/>
    <property type="match status" value="1"/>
</dbReference>
<keyword evidence="5" id="KW-1185">Reference proteome</keyword>
<accession>A0A1C5A0E9</accession>
<dbReference type="EMBL" id="FMCV01000022">
    <property type="protein sequence ID" value="SCF38655.1"/>
    <property type="molecule type" value="Genomic_DNA"/>
</dbReference>
<evidence type="ECO:0000256" key="1">
    <source>
        <dbReference type="ARBA" id="ARBA00009199"/>
    </source>
</evidence>
<organism evidence="4 5">
    <name type="scientific">Micromonospora marina</name>
    <dbReference type="NCBI Taxonomy" id="307120"/>
    <lineage>
        <taxon>Bacteria</taxon>
        <taxon>Bacillati</taxon>
        <taxon>Actinomycetota</taxon>
        <taxon>Actinomycetes</taxon>
        <taxon>Micromonosporales</taxon>
        <taxon>Micromonosporaceae</taxon>
        <taxon>Micromonospora</taxon>
    </lineage>
</organism>
<feature type="region of interest" description="Disordered" evidence="2">
    <location>
        <begin position="458"/>
        <end position="481"/>
    </location>
</feature>
<dbReference type="AlphaFoldDB" id="A0A1C5A0E9"/>
<reference evidence="5" key="1">
    <citation type="submission" date="2016-06" db="EMBL/GenBank/DDBJ databases">
        <authorList>
            <person name="Varghese N."/>
        </authorList>
    </citation>
    <scope>NUCLEOTIDE SEQUENCE [LARGE SCALE GENOMIC DNA]</scope>
    <source>
        <strain evidence="5">DSM 45555</strain>
    </source>
</reference>
<evidence type="ECO:0000256" key="2">
    <source>
        <dbReference type="SAM" id="MobiDB-lite"/>
    </source>
</evidence>
<dbReference type="InterPro" id="IPR036928">
    <property type="entry name" value="AS_sf"/>
</dbReference>
<protein>
    <submittedName>
        <fullName evidence="4">Amidase</fullName>
    </submittedName>
</protein>
<dbReference type="Pfam" id="PF01425">
    <property type="entry name" value="Amidase"/>
    <property type="match status" value="1"/>
</dbReference>
<proteinExistence type="inferred from homology"/>
<dbReference type="InterPro" id="IPR000120">
    <property type="entry name" value="Amidase"/>
</dbReference>
<gene>
    <name evidence="4" type="ORF">GA0070215_12296</name>
</gene>
<evidence type="ECO:0000259" key="3">
    <source>
        <dbReference type="Pfam" id="PF01425"/>
    </source>
</evidence>
<dbReference type="Gene3D" id="3.90.1300.10">
    <property type="entry name" value="Amidase signature (AS) domain"/>
    <property type="match status" value="1"/>
</dbReference>
<comment type="similarity">
    <text evidence="1">Belongs to the amidase family.</text>
</comment>
<sequence length="481" mass="50020">MPDILPTTWVGTTAKQIARAVRRGDVSATQVVADHLDHVARVDAELGAFRAVRGGEAITEAEKVDEQEELANLPLAGVPVAVKENTPVAGLPTWNGSAAMRTEVAEADHEVVRRLRGAGAVILGVTRMPELGLWALTDDDTAVTRNPWDPARTPGGSSGGAAAAVAAGLVPMAHGNDGLGSIRIPAACCGLVGLKPGRGVVPCQLGADDWFGLTEHGMLTSTVADAVVGFSVLAGRRPDKLVPPERLRVGVSLRSPVRGVSPDAPSRDAVAAAGRLLAAAGHDTVPADPVYPTRLGLQGIATWFASAAADVRAAGVAPRQLQRRSRRHVTLGEWAQRRGYVREADRAAWRERSVHFFADNSVDLLLTPALAGPPPEAAGWSGRSWLANMSTNIRYAPYAAPWNIAGLPSIVVPVGRRPDGLPVGVQFVGPPGSELLLLGVAGQFEMQAPWARHAPGYPRVGTGSPATSAQIPPGPGGTIGA</sequence>
<dbReference type="PANTHER" id="PTHR11895:SF7">
    <property type="entry name" value="GLUTAMYL-TRNA(GLN) AMIDOTRANSFERASE SUBUNIT A, MITOCHONDRIAL"/>
    <property type="match status" value="1"/>
</dbReference>
<dbReference type="GO" id="GO:0003824">
    <property type="term" value="F:catalytic activity"/>
    <property type="evidence" value="ECO:0007669"/>
    <property type="project" value="InterPro"/>
</dbReference>
<feature type="domain" description="Amidase" evidence="3">
    <location>
        <begin position="31"/>
        <end position="438"/>
    </location>
</feature>
<evidence type="ECO:0000313" key="4">
    <source>
        <dbReference type="EMBL" id="SCF38655.1"/>
    </source>
</evidence>
<evidence type="ECO:0000313" key="5">
    <source>
        <dbReference type="Proteomes" id="UP000198551"/>
    </source>
</evidence>
<dbReference type="InterPro" id="IPR023631">
    <property type="entry name" value="Amidase_dom"/>
</dbReference>
<name>A0A1C5A0E9_9ACTN</name>